<evidence type="ECO:0000313" key="2">
    <source>
        <dbReference type="EMBL" id="TDC20195.1"/>
    </source>
</evidence>
<dbReference type="Proteomes" id="UP000295431">
    <property type="component" value="Unassembled WGS sequence"/>
</dbReference>
<comment type="caution">
    <text evidence="2">The sequence shown here is derived from an EMBL/GenBank/DDBJ whole genome shotgun (WGS) entry which is preliminary data.</text>
</comment>
<protein>
    <submittedName>
        <fullName evidence="2">Uncharacterized protein</fullName>
    </submittedName>
</protein>
<gene>
    <name evidence="2" type="ORF">E1284_00940</name>
</gene>
<accession>A0A4R4PCK1</accession>
<reference evidence="2 3" key="1">
    <citation type="submission" date="2019-03" db="EMBL/GenBank/DDBJ databases">
        <title>Draft genome sequences of novel Actinobacteria.</title>
        <authorList>
            <person name="Sahin N."/>
            <person name="Ay H."/>
            <person name="Saygin H."/>
        </authorList>
    </citation>
    <scope>NUCLEOTIDE SEQUENCE [LARGE SCALE GENOMIC DNA]</scope>
    <source>
        <strain evidence="2 3">DSM 45347</strain>
    </source>
</reference>
<dbReference type="AlphaFoldDB" id="A0A4R4PCK1"/>
<dbReference type="OrthoDB" id="3474657at2"/>
<dbReference type="RefSeq" id="WP_131935966.1">
    <property type="nucleotide sequence ID" value="NZ_BAAAMX010000001.1"/>
</dbReference>
<proteinExistence type="predicted"/>
<dbReference type="EMBL" id="SMJW01000002">
    <property type="protein sequence ID" value="TDC20195.1"/>
    <property type="molecule type" value="Genomic_DNA"/>
</dbReference>
<feature type="region of interest" description="Disordered" evidence="1">
    <location>
        <begin position="104"/>
        <end position="131"/>
    </location>
</feature>
<evidence type="ECO:0000256" key="1">
    <source>
        <dbReference type="SAM" id="MobiDB-lite"/>
    </source>
</evidence>
<name>A0A4R4PCK1_9ACTN</name>
<sequence>MTFHEHALRPSDFSVAPAAAWNHALAEETDLDQAVELLRRRYPDLCIYWGEYTGSLWALLPDQLVEAKTAFDLARRLDVILKRPNTWSVGDRYVQHERPASRAADGTWAVPERKAPSTAGQPRRIVSASRRRRSSLLRRVLVSCHRILPGQSKVAPHPC</sequence>
<organism evidence="2 3">
    <name type="scientific">Actinomadura bangladeshensis</name>
    <dbReference type="NCBI Taxonomy" id="453573"/>
    <lineage>
        <taxon>Bacteria</taxon>
        <taxon>Bacillati</taxon>
        <taxon>Actinomycetota</taxon>
        <taxon>Actinomycetes</taxon>
        <taxon>Streptosporangiales</taxon>
        <taxon>Thermomonosporaceae</taxon>
        <taxon>Actinomadura</taxon>
    </lineage>
</organism>
<evidence type="ECO:0000313" key="3">
    <source>
        <dbReference type="Proteomes" id="UP000295431"/>
    </source>
</evidence>
<keyword evidence="3" id="KW-1185">Reference proteome</keyword>